<dbReference type="InterPro" id="IPR003333">
    <property type="entry name" value="CMAS"/>
</dbReference>
<dbReference type="SUPFAM" id="SSF53335">
    <property type="entry name" value="S-adenosyl-L-methionine-dependent methyltransferases"/>
    <property type="match status" value="1"/>
</dbReference>
<dbReference type="KEGG" id="salh:HMF8227_02206"/>
<keyword evidence="8" id="KW-1185">Reference proteome</keyword>
<dbReference type="Proteomes" id="UP000245728">
    <property type="component" value="Chromosome"/>
</dbReference>
<keyword evidence="3 7" id="KW-0808">Transferase</keyword>
<protein>
    <submittedName>
        <fullName evidence="7">Cyclopropane-fatty-acyl-phospholipid synthase</fullName>
        <ecNumber evidence="7">2.1.1.79</ecNumber>
    </submittedName>
</protein>
<evidence type="ECO:0000256" key="6">
    <source>
        <dbReference type="PIRSR" id="PIRSR003085-1"/>
    </source>
</evidence>
<comment type="similarity">
    <text evidence="1">Belongs to the CFA/CMAS family.</text>
</comment>
<evidence type="ECO:0000313" key="7">
    <source>
        <dbReference type="EMBL" id="AWL12659.1"/>
    </source>
</evidence>
<accession>A0A2S2E4Y4</accession>
<evidence type="ECO:0000256" key="1">
    <source>
        <dbReference type="ARBA" id="ARBA00010815"/>
    </source>
</evidence>
<dbReference type="RefSeq" id="WP_109340213.1">
    <property type="nucleotide sequence ID" value="NZ_CP029347.1"/>
</dbReference>
<evidence type="ECO:0000256" key="3">
    <source>
        <dbReference type="ARBA" id="ARBA00022679"/>
    </source>
</evidence>
<evidence type="ECO:0000313" key="8">
    <source>
        <dbReference type="Proteomes" id="UP000245728"/>
    </source>
</evidence>
<dbReference type="EC" id="2.1.1.79" evidence="7"/>
<gene>
    <name evidence="7" type="ORF">HMF8227_02206</name>
</gene>
<dbReference type="PANTHER" id="PTHR43667">
    <property type="entry name" value="CYCLOPROPANE-FATTY-ACYL-PHOSPHOLIPID SYNTHASE"/>
    <property type="match status" value="1"/>
</dbReference>
<dbReference type="EMBL" id="CP029347">
    <property type="protein sequence ID" value="AWL12659.1"/>
    <property type="molecule type" value="Genomic_DNA"/>
</dbReference>
<dbReference type="PANTHER" id="PTHR43667:SF2">
    <property type="entry name" value="FATTY ACID C-METHYL TRANSFERASE"/>
    <property type="match status" value="1"/>
</dbReference>
<dbReference type="GO" id="GO:0008610">
    <property type="term" value="P:lipid biosynthetic process"/>
    <property type="evidence" value="ECO:0007669"/>
    <property type="project" value="InterPro"/>
</dbReference>
<evidence type="ECO:0000256" key="5">
    <source>
        <dbReference type="ARBA" id="ARBA00023098"/>
    </source>
</evidence>
<dbReference type="PIRSF" id="PIRSF003085">
    <property type="entry name" value="CMAS"/>
    <property type="match status" value="1"/>
</dbReference>
<keyword evidence="4" id="KW-0949">S-adenosyl-L-methionine</keyword>
<dbReference type="CDD" id="cd02440">
    <property type="entry name" value="AdoMet_MTases"/>
    <property type="match status" value="1"/>
</dbReference>
<keyword evidence="5" id="KW-0443">Lipid metabolism</keyword>
<dbReference type="OrthoDB" id="9782855at2"/>
<name>A0A2S2E4Y4_9ALTE</name>
<evidence type="ECO:0000256" key="4">
    <source>
        <dbReference type="ARBA" id="ARBA00022691"/>
    </source>
</evidence>
<dbReference type="GO" id="GO:0032259">
    <property type="term" value="P:methylation"/>
    <property type="evidence" value="ECO:0007669"/>
    <property type="project" value="UniProtKB-KW"/>
</dbReference>
<proteinExistence type="inferred from homology"/>
<dbReference type="AlphaFoldDB" id="A0A2S2E4Y4"/>
<dbReference type="InterPro" id="IPR029063">
    <property type="entry name" value="SAM-dependent_MTases_sf"/>
</dbReference>
<organism evidence="7 8">
    <name type="scientific">Saliniradius amylolyticus</name>
    <dbReference type="NCBI Taxonomy" id="2183582"/>
    <lineage>
        <taxon>Bacteria</taxon>
        <taxon>Pseudomonadati</taxon>
        <taxon>Pseudomonadota</taxon>
        <taxon>Gammaproteobacteria</taxon>
        <taxon>Alteromonadales</taxon>
        <taxon>Alteromonadaceae</taxon>
        <taxon>Saliniradius</taxon>
    </lineage>
</organism>
<dbReference type="Gene3D" id="3.40.50.150">
    <property type="entry name" value="Vaccinia Virus protein VP39"/>
    <property type="match status" value="1"/>
</dbReference>
<dbReference type="InterPro" id="IPR050723">
    <property type="entry name" value="CFA/CMAS"/>
</dbReference>
<dbReference type="GO" id="GO:0008825">
    <property type="term" value="F:cyclopropane-fatty-acyl-phospholipid synthase activity"/>
    <property type="evidence" value="ECO:0007669"/>
    <property type="project" value="UniProtKB-EC"/>
</dbReference>
<reference evidence="7 8" key="1">
    <citation type="submission" date="2018-05" db="EMBL/GenBank/DDBJ databases">
        <title>Salinimonas sp. HMF8227 Genome sequencing and assembly.</title>
        <authorList>
            <person name="Kang H."/>
            <person name="Kang J."/>
            <person name="Cha I."/>
            <person name="Kim H."/>
            <person name="Joh K."/>
        </authorList>
    </citation>
    <scope>NUCLEOTIDE SEQUENCE [LARGE SCALE GENOMIC DNA]</scope>
    <source>
        <strain evidence="7 8">HMF8227</strain>
    </source>
</reference>
<feature type="active site" evidence="6">
    <location>
        <position position="390"/>
    </location>
</feature>
<dbReference type="Pfam" id="PF02353">
    <property type="entry name" value="CMAS"/>
    <property type="match status" value="1"/>
</dbReference>
<sequence length="418" mass="48067">MQSSDRTLSRPQSMTAWQKLCRATLLKVLQRLPQGYLVLAEEGTEVERFGSSADTLRAEINVLSAEFYPRLLLGGSIGAGETFADELWDTPDLTAVIRLFARNMTLLDHLESQLSWLMAPVNWCTQWRRRNSTVQAKKNIAAHYDLGNTLYRRFLDDSMMYSAAIYPSPEADLAQAQQNKLDIICRKLDLKPHDHLMEIGTGWGALAIHAAKHYGCQVTTTTISEEQYKLAGERVEAEGLTDQITLLKQDYRRLEGRYNKLVSIEMIEAVGKDFLREFFAKCNTLLTEDGLMLLQSITINEQRYDSYSKGMDFIQKYIFPGGFLPCQSVIQQCLKDNTALVVRDCHDIGYDYARTLKDWQRRFVAKQDELAGLGYDPHFARLWRFYFSYCEGGFWERTISTVQMLMSKPGYRDDIQRI</sequence>
<evidence type="ECO:0000256" key="2">
    <source>
        <dbReference type="ARBA" id="ARBA00022603"/>
    </source>
</evidence>
<keyword evidence="2 7" id="KW-0489">Methyltransferase</keyword>